<dbReference type="Gene3D" id="3.90.230.10">
    <property type="entry name" value="Creatinase/methionine aminopeptidase superfamily"/>
    <property type="match status" value="1"/>
</dbReference>
<dbReference type="SUPFAM" id="SSF55920">
    <property type="entry name" value="Creatinase/aminopeptidase"/>
    <property type="match status" value="1"/>
</dbReference>
<dbReference type="Gene3D" id="3.40.350.10">
    <property type="entry name" value="Creatinase/prolidase N-terminal domain"/>
    <property type="match status" value="1"/>
</dbReference>
<dbReference type="Pfam" id="PF14826">
    <property type="entry name" value="FACT-Spt16_Nlob"/>
    <property type="match status" value="1"/>
</dbReference>
<dbReference type="InterPro" id="IPR013953">
    <property type="entry name" value="FACT_SPT16_M"/>
</dbReference>
<dbReference type="GO" id="GO:0006281">
    <property type="term" value="P:DNA repair"/>
    <property type="evidence" value="ECO:0007669"/>
    <property type="project" value="UniProtKB-UniRule"/>
</dbReference>
<dbReference type="InterPro" id="IPR056595">
    <property type="entry name" value="Fact-SPT16_PH"/>
</dbReference>
<dbReference type="InterPro" id="IPR013719">
    <property type="entry name" value="RTT106/SPT16-like_middle_dom"/>
</dbReference>
<comment type="similarity">
    <text evidence="1 10">Belongs to the peptidase M24 family. SPT16 subfamily.</text>
</comment>
<dbReference type="InterPro" id="IPR000994">
    <property type="entry name" value="Pept_M24"/>
</dbReference>
<evidence type="ECO:0000256" key="1">
    <source>
        <dbReference type="ARBA" id="ARBA00010779"/>
    </source>
</evidence>
<dbReference type="SMART" id="SM01285">
    <property type="entry name" value="FACT-Spt16_Nlob"/>
    <property type="match status" value="1"/>
</dbReference>
<dbReference type="GO" id="GO:0006260">
    <property type="term" value="P:DNA replication"/>
    <property type="evidence" value="ECO:0007669"/>
    <property type="project" value="UniProtKB-KW"/>
</dbReference>
<reference evidence="16" key="1">
    <citation type="submission" date="2022-11" db="UniProtKB">
        <authorList>
            <consortium name="WormBaseParasite"/>
        </authorList>
    </citation>
    <scope>IDENTIFICATION</scope>
</reference>
<comment type="subcellular location">
    <subcellularLocation>
        <location evidence="10">Nucleus</location>
    </subcellularLocation>
    <subcellularLocation>
        <location evidence="10">Chromosome</location>
    </subcellularLocation>
</comment>
<dbReference type="GO" id="GO:0031491">
    <property type="term" value="F:nucleosome binding"/>
    <property type="evidence" value="ECO:0007669"/>
    <property type="project" value="TreeGrafter"/>
</dbReference>
<evidence type="ECO:0000256" key="6">
    <source>
        <dbReference type="ARBA" id="ARBA00023054"/>
    </source>
</evidence>
<comment type="subunit">
    <text evidence="10">Component of the FACT complex.</text>
</comment>
<evidence type="ECO:0000256" key="8">
    <source>
        <dbReference type="ARBA" id="ARBA00023204"/>
    </source>
</evidence>
<evidence type="ECO:0000256" key="4">
    <source>
        <dbReference type="ARBA" id="ARBA00022763"/>
    </source>
</evidence>
<evidence type="ECO:0000259" key="13">
    <source>
        <dbReference type="SMART" id="SM01286"/>
    </source>
</evidence>
<evidence type="ECO:0000256" key="2">
    <source>
        <dbReference type="ARBA" id="ARBA00022454"/>
    </source>
</evidence>
<feature type="region of interest" description="Disordered" evidence="11">
    <location>
        <begin position="431"/>
        <end position="521"/>
    </location>
</feature>
<dbReference type="FunFam" id="2.30.29.210:FF:000001">
    <property type="entry name" value="FACT complex subunit spt16"/>
    <property type="match status" value="1"/>
</dbReference>
<dbReference type="Gene3D" id="2.30.29.210">
    <property type="entry name" value="FACT complex subunit Spt16p/Cdc68p"/>
    <property type="match status" value="1"/>
</dbReference>
<dbReference type="Pfam" id="PF08644">
    <property type="entry name" value="SPT16"/>
    <property type="match status" value="1"/>
</dbReference>
<keyword evidence="2 10" id="KW-0158">Chromosome</keyword>
<evidence type="ECO:0000256" key="10">
    <source>
        <dbReference type="RuleBase" id="RU367052"/>
    </source>
</evidence>
<dbReference type="Pfam" id="PF24824">
    <property type="entry name" value="PH_SPT16"/>
    <property type="match status" value="1"/>
</dbReference>
<evidence type="ECO:0000256" key="11">
    <source>
        <dbReference type="SAM" id="MobiDB-lite"/>
    </source>
</evidence>
<keyword evidence="5 10" id="KW-0805">Transcription regulation</keyword>
<dbReference type="AlphaFoldDB" id="A0A914GS66"/>
<dbReference type="GO" id="GO:0006368">
    <property type="term" value="P:transcription elongation by RNA polymerase II"/>
    <property type="evidence" value="ECO:0007669"/>
    <property type="project" value="TreeGrafter"/>
</dbReference>
<keyword evidence="3 10" id="KW-0235">DNA replication</keyword>
<evidence type="ECO:0000256" key="5">
    <source>
        <dbReference type="ARBA" id="ARBA00023015"/>
    </source>
</evidence>
<keyword evidence="9 10" id="KW-0539">Nucleus</keyword>
<evidence type="ECO:0000259" key="12">
    <source>
        <dbReference type="SMART" id="SM01285"/>
    </source>
</evidence>
<dbReference type="Gene3D" id="2.30.29.30">
    <property type="entry name" value="Pleckstrin-homology domain (PH domain)/Phosphotyrosine-binding domain (PTB)"/>
    <property type="match status" value="1"/>
</dbReference>
<feature type="compositionally biased region" description="Polar residues" evidence="11">
    <location>
        <begin position="436"/>
        <end position="455"/>
    </location>
</feature>
<dbReference type="PANTHER" id="PTHR13980:SF15">
    <property type="entry name" value="FACT COMPLEX SUBUNIT SPT16"/>
    <property type="match status" value="1"/>
</dbReference>
<feature type="compositionally biased region" description="Basic and acidic residues" evidence="11">
    <location>
        <begin position="467"/>
        <end position="498"/>
    </location>
</feature>
<dbReference type="InterPro" id="IPR011993">
    <property type="entry name" value="PH-like_dom_sf"/>
</dbReference>
<feature type="domain" description="FACT complex subunit SPT16 middle" evidence="13">
    <location>
        <begin position="534"/>
        <end position="695"/>
    </location>
</feature>
<dbReference type="SMART" id="SM01286">
    <property type="entry name" value="SPT16"/>
    <property type="match status" value="1"/>
</dbReference>
<evidence type="ECO:0000256" key="9">
    <source>
        <dbReference type="ARBA" id="ARBA00023242"/>
    </source>
</evidence>
<dbReference type="GO" id="GO:0035101">
    <property type="term" value="C:FACT complex"/>
    <property type="evidence" value="ECO:0007669"/>
    <property type="project" value="UniProtKB-UniRule"/>
</dbReference>
<keyword evidence="7 10" id="KW-0804">Transcription</keyword>
<dbReference type="InterPro" id="IPR036005">
    <property type="entry name" value="Creatinase/aminopeptidase-like"/>
</dbReference>
<dbReference type="Pfam" id="PF21091">
    <property type="entry name" value="SPT16_C"/>
    <property type="match status" value="1"/>
</dbReference>
<comment type="function">
    <text evidence="10">Component of the FACT complex, a general chromatin factor that acts to reorganize nucleosomes. The FACT complex is involved in multiple processes that require DNA as a template such as mRNA elongation, DNA replication and DNA repair. During transcription elongation the FACT complex acts as a histone chaperone that both destabilizes and restores nucleosomal structure. It facilitates the passage of RNA polymerase II and transcription by promoting the dissociation of one histone H2A-H2B dimer from the nucleosome, then subsequently promotes the reestablishment of the nucleosome following the passage of RNA polymerase II.</text>
</comment>
<sequence length="1041" mass="118135">MASLSVNKNFFIERATRIYNAWASDANLHAVDSLIFCVGTNADDNPYTKSQSLQTWLFNCSLPDTLLVLTKSGIYFLGSDKKAQFFSPLESKENLNPAVPPFSILQRNKVDKDKENFAKLLEHVLAAGSKCGLFTKDKPDSAFFKAWDAALKEKDQNTVDISLPFAKLFAVKDEAEIGLMKKSAQASVLAWNYLRRKIVDIVDTDKRVKQSKLAEEMEKAMVSVPVQGELAKTNALEICYSPIVQSGENCQLKFSTASPEKLLQYGSIVSTMGVRYMSYCSNVARTLMVMPTPLMEELYELLLTTETAVVEALKPGAPMSAAYEAGIQHFRDKKPDFLQYLVKNFGFVTGIEFRESLFVINERCTHSVERNMVFVVAVGLQNFPNKATGDGKKTVSIFLSDTVLINEDGPNDFLTMAAKNRLRSNAIRFREEDQQQQHQKVSGTAKNAEETTISGGRNKRSVVLQEQTRHKQTNEEKRKERQRELAEQLNRDARERLSIKSGGVEAQKAKKSNVSYKSEDKFPNDEEDVEKMMIYVDKRHDTVIVPIFGIPTPFHISMIKNISQPTNEGDFTYLRINFTHPGSQIGKESAQFPNAFAKYLKELTFKSRNVREPGERETPSMNLQTAARLIKEMQKRFRTQEAEEREKEGAVKQDKLIISTNGKGNPKLKDLAVRPNIIAKRISGSLEAHVNGFRYTSLRGDKIEVMYNNIKHAFFQPCDNEMIILLHFHLKNPVLWGKKKYLDVQFFTEVGESTTDLGKYHHMQDRDDMQSEQMEREMRKKLNMAFQNFCDKVFRMTNEQVDFDTPFNDLAFIGAPHRSTVSMKPTSSCLVHLTEWPPFVVTLDEVELVHFERVTSNTSTFDMVIVFTDYSKKPHTIGQIPSGNLDSIKDWLNSCDIRYSEGPMSLNWANIMKTINEDPETFFEEGGWNFLLADSDDEHADGDGGESSESSFHASEDDDDESSEASSDDGEGEEEEEDTEDESESAASLDSEEEEGKDWSDLEEEAAKADRVKAREQFDEDERNRKRKGGKVPTPSAKRRR</sequence>
<feature type="domain" description="FACT complex subunit SPT16 N-terminal lobe" evidence="12">
    <location>
        <begin position="6"/>
        <end position="165"/>
    </location>
</feature>
<feature type="compositionally biased region" description="Acidic residues" evidence="11">
    <location>
        <begin position="956"/>
        <end position="996"/>
    </location>
</feature>
<dbReference type="Gene3D" id="2.30.29.150">
    <property type="match status" value="1"/>
</dbReference>
<name>A0A914GS66_GLORO</name>
<feature type="compositionally biased region" description="Basic and acidic residues" evidence="11">
    <location>
        <begin position="997"/>
        <end position="1017"/>
    </location>
</feature>
<dbReference type="WBParaSite" id="Gr19_v10_g10779.t1">
    <property type="protein sequence ID" value="Gr19_v10_g10779.t1"/>
    <property type="gene ID" value="Gr19_v10_g10779"/>
</dbReference>
<dbReference type="Proteomes" id="UP000887572">
    <property type="component" value="Unplaced"/>
</dbReference>
<dbReference type="SUPFAM" id="SSF50729">
    <property type="entry name" value="PH domain-like"/>
    <property type="match status" value="1"/>
</dbReference>
<dbReference type="InterPro" id="IPR029149">
    <property type="entry name" value="Creatin/AminoP/Spt16_N"/>
</dbReference>
<evidence type="ECO:0000313" key="15">
    <source>
        <dbReference type="Proteomes" id="UP000887572"/>
    </source>
</evidence>
<dbReference type="PANTHER" id="PTHR13980">
    <property type="entry name" value="CDC68 RELATED"/>
    <property type="match status" value="1"/>
</dbReference>
<dbReference type="SMART" id="SM01287">
    <property type="entry name" value="Rtt106"/>
    <property type="match status" value="1"/>
</dbReference>
<dbReference type="InterPro" id="IPR040258">
    <property type="entry name" value="Spt16"/>
</dbReference>
<keyword evidence="6" id="KW-0175">Coiled coil</keyword>
<evidence type="ECO:0000313" key="16">
    <source>
        <dbReference type="WBParaSite" id="Gr19_v10_g10779.t1"/>
    </source>
</evidence>
<dbReference type="InterPro" id="IPR048969">
    <property type="entry name" value="FACT_SPT16_C"/>
</dbReference>
<organism evidence="15 16">
    <name type="scientific">Globodera rostochiensis</name>
    <name type="common">Golden nematode worm</name>
    <name type="synonym">Heterodera rostochiensis</name>
    <dbReference type="NCBI Taxonomy" id="31243"/>
    <lineage>
        <taxon>Eukaryota</taxon>
        <taxon>Metazoa</taxon>
        <taxon>Ecdysozoa</taxon>
        <taxon>Nematoda</taxon>
        <taxon>Chromadorea</taxon>
        <taxon>Rhabditida</taxon>
        <taxon>Tylenchina</taxon>
        <taxon>Tylenchomorpha</taxon>
        <taxon>Tylenchoidea</taxon>
        <taxon>Heteroderidae</taxon>
        <taxon>Heteroderinae</taxon>
        <taxon>Globodera</taxon>
    </lineage>
</organism>
<dbReference type="InterPro" id="IPR029148">
    <property type="entry name" value="FACT-SPT16_Nlobe"/>
</dbReference>
<dbReference type="FunFam" id="2.30.29.30:FF:000017">
    <property type="entry name" value="FACT complex subunit SPT16"/>
    <property type="match status" value="1"/>
</dbReference>
<feature type="compositionally biased region" description="Acidic residues" evidence="11">
    <location>
        <begin position="934"/>
        <end position="946"/>
    </location>
</feature>
<keyword evidence="4 10" id="KW-0227">DNA damage</keyword>
<proteinExistence type="inferred from homology"/>
<evidence type="ECO:0000256" key="3">
    <source>
        <dbReference type="ARBA" id="ARBA00022705"/>
    </source>
</evidence>
<dbReference type="FunFam" id="3.90.230.10:FF:000005">
    <property type="entry name" value="FACT complex subunit spt16"/>
    <property type="match status" value="1"/>
</dbReference>
<feature type="region of interest" description="Disordered" evidence="11">
    <location>
        <begin position="933"/>
        <end position="1041"/>
    </location>
</feature>
<evidence type="ECO:0000256" key="7">
    <source>
        <dbReference type="ARBA" id="ARBA00023163"/>
    </source>
</evidence>
<protein>
    <recommendedName>
        <fullName evidence="10">FACT complex subunit</fullName>
    </recommendedName>
</protein>
<keyword evidence="15" id="KW-1185">Reference proteome</keyword>
<dbReference type="FunFam" id="2.30.29.150:FF:000003">
    <property type="entry name" value="FACT complex subunit SPT16"/>
    <property type="match status" value="1"/>
</dbReference>
<accession>A0A914GS66</accession>
<dbReference type="Pfam" id="PF08512">
    <property type="entry name" value="Rttp106-like_middle"/>
    <property type="match status" value="1"/>
</dbReference>
<dbReference type="GO" id="GO:0032786">
    <property type="term" value="P:positive regulation of DNA-templated transcription, elongation"/>
    <property type="evidence" value="ECO:0007669"/>
    <property type="project" value="UniProtKB-ARBA"/>
</dbReference>
<feature type="domain" description="Histone chaperone RTT106/FACT complex subunit SPT16-like middle" evidence="14">
    <location>
        <begin position="812"/>
        <end position="902"/>
    </location>
</feature>
<keyword evidence="8 10" id="KW-0234">DNA repair</keyword>
<dbReference type="Pfam" id="PF00557">
    <property type="entry name" value="Peptidase_M24"/>
    <property type="match status" value="1"/>
</dbReference>
<evidence type="ECO:0000259" key="14">
    <source>
        <dbReference type="SMART" id="SM01287"/>
    </source>
</evidence>